<name>A0ABT8L6J6_9BACT</name>
<keyword evidence="1" id="KW-0732">Signal</keyword>
<gene>
    <name evidence="2" type="ORF">QQ020_14980</name>
</gene>
<dbReference type="Proteomes" id="UP001172083">
    <property type="component" value="Unassembled WGS sequence"/>
</dbReference>
<comment type="caution">
    <text evidence="2">The sequence shown here is derived from an EMBL/GenBank/DDBJ whole genome shotgun (WGS) entry which is preliminary data.</text>
</comment>
<keyword evidence="3" id="KW-1185">Reference proteome</keyword>
<evidence type="ECO:0000256" key="1">
    <source>
        <dbReference type="SAM" id="SignalP"/>
    </source>
</evidence>
<dbReference type="EMBL" id="JAUJEB010000003">
    <property type="protein sequence ID" value="MDN5213372.1"/>
    <property type="molecule type" value="Genomic_DNA"/>
</dbReference>
<evidence type="ECO:0008006" key="4">
    <source>
        <dbReference type="Google" id="ProtNLM"/>
    </source>
</evidence>
<protein>
    <recommendedName>
        <fullName evidence="4">Lipoprotein</fullName>
    </recommendedName>
</protein>
<sequence>MKYLFKSALFVIILFASISCSEDEVPDPVDEATVIGQDLSLCMCCGGWFIDIDGERLRFDEVPAGNIDLSKETLPLKVRVKWQQDPDQCFGNEILIQKMEKL</sequence>
<accession>A0ABT8L6J6</accession>
<organism evidence="2 3">
    <name type="scientific">Agaribacillus aureus</name>
    <dbReference type="NCBI Taxonomy" id="3051825"/>
    <lineage>
        <taxon>Bacteria</taxon>
        <taxon>Pseudomonadati</taxon>
        <taxon>Bacteroidota</taxon>
        <taxon>Cytophagia</taxon>
        <taxon>Cytophagales</taxon>
        <taxon>Splendidivirgaceae</taxon>
        <taxon>Agaribacillus</taxon>
    </lineage>
</organism>
<feature type="signal peptide" evidence="1">
    <location>
        <begin position="1"/>
        <end position="21"/>
    </location>
</feature>
<evidence type="ECO:0000313" key="2">
    <source>
        <dbReference type="EMBL" id="MDN5213372.1"/>
    </source>
</evidence>
<dbReference type="PROSITE" id="PS51257">
    <property type="entry name" value="PROKAR_LIPOPROTEIN"/>
    <property type="match status" value="1"/>
</dbReference>
<reference evidence="2" key="1">
    <citation type="submission" date="2023-06" db="EMBL/GenBank/DDBJ databases">
        <title>Genomic of Agaribacillus aureum.</title>
        <authorList>
            <person name="Wang G."/>
        </authorList>
    </citation>
    <scope>NUCLEOTIDE SEQUENCE</scope>
    <source>
        <strain evidence="2">BMA12</strain>
    </source>
</reference>
<proteinExistence type="predicted"/>
<evidence type="ECO:0000313" key="3">
    <source>
        <dbReference type="Proteomes" id="UP001172083"/>
    </source>
</evidence>
<dbReference type="RefSeq" id="WP_346758712.1">
    <property type="nucleotide sequence ID" value="NZ_JAUJEB010000003.1"/>
</dbReference>
<feature type="chain" id="PRO_5045565765" description="Lipoprotein" evidence="1">
    <location>
        <begin position="22"/>
        <end position="102"/>
    </location>
</feature>